<accession>A0ABX3IF60</accession>
<sequence length="232" mass="27656">MKSYEYYEKIAHLYDQMYEDEEWTILRQAVQIYIENVIGSLSGKVLDVGTGTGYWLNFFLKKNFQVYAIEPSKKMLEIAKRKYKDKVKFFNTKIEEFEFEDRFDILNLQGDVLSYIEDLDFVMKKMKNLVKNKGYIFATVDSFYFMRRQIIKYGNLKELRDFDRTHITTVGSQYGTFKSRCFTVEDILNLKRYGFEVIDIRGCGLSKVLSEELKNSYLVKEAEHIFFALRKL</sequence>
<dbReference type="Pfam" id="PF13649">
    <property type="entry name" value="Methyltransf_25"/>
    <property type="match status" value="1"/>
</dbReference>
<keyword evidence="1" id="KW-0808">Transferase</keyword>
<dbReference type="GO" id="GO:0032259">
    <property type="term" value="P:methylation"/>
    <property type="evidence" value="ECO:0007669"/>
    <property type="project" value="UniProtKB-KW"/>
</dbReference>
<evidence type="ECO:0000259" key="2">
    <source>
        <dbReference type="Pfam" id="PF13649"/>
    </source>
</evidence>
<dbReference type="SUPFAM" id="SSF53335">
    <property type="entry name" value="S-adenosyl-L-methionine-dependent methyltransferases"/>
    <property type="match status" value="1"/>
</dbReference>
<dbReference type="Proteomes" id="UP000242616">
    <property type="component" value="Unassembled WGS sequence"/>
</dbReference>
<organism evidence="3 4">
    <name type="scientific">Thermosipho affectus</name>
    <dbReference type="NCBI Taxonomy" id="660294"/>
    <lineage>
        <taxon>Bacteria</taxon>
        <taxon>Thermotogati</taxon>
        <taxon>Thermotogota</taxon>
        <taxon>Thermotogae</taxon>
        <taxon>Thermotogales</taxon>
        <taxon>Fervidobacteriaceae</taxon>
        <taxon>Thermosipho</taxon>
    </lineage>
</organism>
<dbReference type="InterPro" id="IPR041698">
    <property type="entry name" value="Methyltransf_25"/>
</dbReference>
<reference evidence="3 4" key="1">
    <citation type="submission" date="2015-06" db="EMBL/GenBank/DDBJ databases">
        <title>Genome sequencing of Thermotogales isolates from hydrothermal vents.</title>
        <authorList>
            <person name="Haverkamp T.H."/>
            <person name="Kublanov I.V."/>
            <person name="Nesbo C.L."/>
        </authorList>
    </citation>
    <scope>NUCLEOTIDE SEQUENCE [LARGE SCALE GENOMIC DNA]</scope>
    <source>
        <strain evidence="4">ik275mar</strain>
    </source>
</reference>
<feature type="domain" description="Methyltransferase" evidence="2">
    <location>
        <begin position="45"/>
        <end position="134"/>
    </location>
</feature>
<keyword evidence="4" id="KW-1185">Reference proteome</keyword>
<gene>
    <name evidence="3" type="ORF">XJ44_08325</name>
</gene>
<dbReference type="InterPro" id="IPR029063">
    <property type="entry name" value="SAM-dependent_MTases_sf"/>
</dbReference>
<evidence type="ECO:0000313" key="4">
    <source>
        <dbReference type="Proteomes" id="UP000242616"/>
    </source>
</evidence>
<dbReference type="RefSeq" id="WP_077198706.1">
    <property type="nucleotide sequence ID" value="NZ_LBFC01000023.1"/>
</dbReference>
<comment type="caution">
    <text evidence="3">The sequence shown here is derived from an EMBL/GenBank/DDBJ whole genome shotgun (WGS) entry which is preliminary data.</text>
</comment>
<evidence type="ECO:0000313" key="3">
    <source>
        <dbReference type="EMBL" id="ONN26465.1"/>
    </source>
</evidence>
<dbReference type="CDD" id="cd02440">
    <property type="entry name" value="AdoMet_MTases"/>
    <property type="match status" value="1"/>
</dbReference>
<keyword evidence="3" id="KW-0489">Methyltransferase</keyword>
<evidence type="ECO:0000256" key="1">
    <source>
        <dbReference type="ARBA" id="ARBA00022679"/>
    </source>
</evidence>
<dbReference type="EMBL" id="LBFC01000023">
    <property type="protein sequence ID" value="ONN26465.1"/>
    <property type="molecule type" value="Genomic_DNA"/>
</dbReference>
<dbReference type="GO" id="GO:0008168">
    <property type="term" value="F:methyltransferase activity"/>
    <property type="evidence" value="ECO:0007669"/>
    <property type="project" value="UniProtKB-KW"/>
</dbReference>
<protein>
    <submittedName>
        <fullName evidence="3">Methyltransferase type 11</fullName>
    </submittedName>
</protein>
<dbReference type="PANTHER" id="PTHR43861:SF6">
    <property type="entry name" value="METHYLTRANSFERASE TYPE 11"/>
    <property type="match status" value="1"/>
</dbReference>
<proteinExistence type="predicted"/>
<dbReference type="Gene3D" id="3.40.50.150">
    <property type="entry name" value="Vaccinia Virus protein VP39"/>
    <property type="match status" value="1"/>
</dbReference>
<name>A0ABX3IF60_9BACT</name>
<dbReference type="PANTHER" id="PTHR43861">
    <property type="entry name" value="TRANS-ACONITATE 2-METHYLTRANSFERASE-RELATED"/>
    <property type="match status" value="1"/>
</dbReference>